<accession>A0ABD2MLY7</accession>
<reference evidence="1 2" key="1">
    <citation type="journal article" date="2021" name="BMC Biol.">
        <title>Horizontally acquired antibacterial genes associated with adaptive radiation of ladybird beetles.</title>
        <authorList>
            <person name="Li H.S."/>
            <person name="Tang X.F."/>
            <person name="Huang Y.H."/>
            <person name="Xu Z.Y."/>
            <person name="Chen M.L."/>
            <person name="Du X.Y."/>
            <person name="Qiu B.Y."/>
            <person name="Chen P.T."/>
            <person name="Zhang W."/>
            <person name="Slipinski A."/>
            <person name="Escalona H.E."/>
            <person name="Waterhouse R.M."/>
            <person name="Zwick A."/>
            <person name="Pang H."/>
        </authorList>
    </citation>
    <scope>NUCLEOTIDE SEQUENCE [LARGE SCALE GENOMIC DNA]</scope>
    <source>
        <strain evidence="1">SYSU2018</strain>
    </source>
</reference>
<dbReference type="EMBL" id="JABFTP020000001">
    <property type="protein sequence ID" value="KAL3267086.1"/>
    <property type="molecule type" value="Genomic_DNA"/>
</dbReference>
<evidence type="ECO:0000313" key="1">
    <source>
        <dbReference type="EMBL" id="KAL3267086.1"/>
    </source>
</evidence>
<evidence type="ECO:0000313" key="2">
    <source>
        <dbReference type="Proteomes" id="UP001516400"/>
    </source>
</evidence>
<gene>
    <name evidence="1" type="ORF">HHI36_011226</name>
</gene>
<dbReference type="Proteomes" id="UP001516400">
    <property type="component" value="Unassembled WGS sequence"/>
</dbReference>
<organism evidence="1 2">
    <name type="scientific">Cryptolaemus montrouzieri</name>
    <dbReference type="NCBI Taxonomy" id="559131"/>
    <lineage>
        <taxon>Eukaryota</taxon>
        <taxon>Metazoa</taxon>
        <taxon>Ecdysozoa</taxon>
        <taxon>Arthropoda</taxon>
        <taxon>Hexapoda</taxon>
        <taxon>Insecta</taxon>
        <taxon>Pterygota</taxon>
        <taxon>Neoptera</taxon>
        <taxon>Endopterygota</taxon>
        <taxon>Coleoptera</taxon>
        <taxon>Polyphaga</taxon>
        <taxon>Cucujiformia</taxon>
        <taxon>Coccinelloidea</taxon>
        <taxon>Coccinellidae</taxon>
        <taxon>Scymninae</taxon>
        <taxon>Scymnini</taxon>
        <taxon>Cryptolaemus</taxon>
    </lineage>
</organism>
<name>A0ABD2MLY7_9CUCU</name>
<protein>
    <submittedName>
        <fullName evidence="1">Uncharacterized protein</fullName>
    </submittedName>
</protein>
<keyword evidence="2" id="KW-1185">Reference proteome</keyword>
<sequence>MGRVQNHISEEKIIEYIKAKPGYTVKELAFKTKMGKSSILESFLVEVSFSSKDELYNPQFLPANVSIKRFNFHLYEKNHLAGNFFMVQSKETSIQLIYLSYSSDHKNIQKIDQKLFSIIHRNMQSTGIFVDVLEHPFQDHKNCMILCITEHWRCEEELIPKVNDLNLVSFVCRRKEKHVGAAVCINEKLSSEPRKELNDLSLGQFECGAAE</sequence>
<proteinExistence type="predicted"/>
<comment type="caution">
    <text evidence="1">The sequence shown here is derived from an EMBL/GenBank/DDBJ whole genome shotgun (WGS) entry which is preliminary data.</text>
</comment>
<dbReference type="AlphaFoldDB" id="A0ABD2MLY7"/>